<dbReference type="OrthoDB" id="26387at2759"/>
<evidence type="ECO:0000313" key="11">
    <source>
        <dbReference type="EMBL" id="CAR21509.1"/>
    </source>
</evidence>
<evidence type="ECO:0000256" key="2">
    <source>
        <dbReference type="ARBA" id="ARBA00022679"/>
    </source>
</evidence>
<sequence length="1811" mass="208180">MTPEVNSLREFLVSLPRLASYKYNPSIEYLLWKTLDECVKDGLSSVNWLEKEQFFASQNWENGAYQALRLPENWRDSFFSTAAKSGLNHAGSSCNRLCSPTETVFYCFDCTRNPLYEICERCFDAQKHKGHRFTSRVVTRPEGRACHCGDPSGFNSGTNELLCKNEANNQVRSPNYNYDANLTSIFEQILDYLIDTIIFLKELYEEPNKTVMSDGKGCPETTSTTCALQLYESDCSLHIKDLAYRISLLLNKPIEFGLMMVDKLQRDCSFITLFECADTKKLAIIQDAFASENITLHVKATSNVFKEYLIDEIINWLYKLCLYSPSLTSKLSLRLALSGAWNSGLLSTKHTPHDFSPFTSKIALLGGFVVPFEQRETFPWPKPWGFPFESDARHDPRILQVMHEYDKRLQETNSSGVTTRFTSILGSRLQTILVEEAALLPKIARFRILKIVSSIFTITDDSRKCIAAQYIDVYPNLLYNAVACDSFSQKVSLMSSLSQHIFQVPEIANMIISSGFIERIIQFAFTLMSFSPEELTECPPVPLYGDFKLPTDMIKNKRSVVCFKDIYLLMSTNTQPEMLLTNDSITQCMIRCFSAFNNVLPLRRETAEHVEFENFEFSSYFFYFSSILVMVDGFIRNICLLEDPHARGRVVRHFLKLSLSKEFELLGNAKSLMPGKLSTSCELKTSNGLRVIREKVCNTISSVIQFQVGIDCQSFFNPMSYFFKFVTLWSQCGRYEPLPYNFSDFFDIREVFGDKIQMNWMCESALSTIVLLAQINVGFWVRNGSPIQHQARMYTRYSMREFTYFSDIFMLQLAMSIADPNEFMVTFLSRWGLKNWAEGIPIGDYPDAEITAGMVDQLLLLLIQLFSEIRSLTMKSSVEGFEKTMQMEISHALCFKNSTHSEILNLIPEHVTKHPAFDLYLREMADYAPPNGPVDAGIYTLKEKYFSLIDPYFIGFSPSKRFEAEKLIRKRLSIETQTDYNMSYIPARDFASCLKETPYKNLYQICSTEIFGCFLKNTLDHINKFNYESMLTKATHLVHLCVVNDLLGFTSIFWKEYGFSNSEYLYNSSIGSLLYSFLFKEEFVNEHGKIREIFQHFMKYAPHVNIEGYLTEQTPSFNFEILKTPFKTTERKDEEYEKRKQLAKHKREKIMKRIAKQQQKFLANNHISLEDESGSLCKNRDQGENQFFPEMTCVFCKMHKVNDTFIYFAYLERNICEAEVELDWELSHARVSAIPKEGGRSHSNEAARDMDIVEMPQSLSSKISVFPVLRTCGHGSHVCCLTSHMKSTRTVHNHITKNIPSSLGFSLMFCPLCSALTNCFLPRMCGDSSGSAPNPSEPIERNDPFESSLKNCNRSVAVLRELVQMDGVGESPIQVLNYIYRNTLRNTELATRLKRPHRETVKECSDFASHQQLLTLRLLSDLRRIYSQFSEPKEYVSPKEYSLFPPPFKYTPNQKSTKQECELDLLNLADYRILNTDFGSKVCVKEFLLEFINKGLHQDFLAICGSIATKGSREVTACKHQLQKKTSFTSSEEKHVFCILRSYLSNFSTADLTAVELATSITRGVLKDSMVIRLRRLFALLYFGGTPEFELKERIIDFGVLGDLLKGFDLPDFSELLQNYIDRDLQQMLKHVELTLKEQGEEELIKNANALKIGCFKKNFLINLPQSYSEFMSNEDEFLQMRAKKQEIAICLFCGSRVRVQNAVLLHNYSIGECTNHSLNVCRVNPIYGCFLLVRSNTVYLSYGHRGTFYQAPYLNSHGETDDDYRNGAPVFLDRNRYLHLSQDVILNNMVPHLVFRLTENTLDLGGWESL</sequence>
<evidence type="ECO:0000256" key="3">
    <source>
        <dbReference type="ARBA" id="ARBA00022723"/>
    </source>
</evidence>
<dbReference type="eggNOG" id="KOG1140">
    <property type="taxonomic scope" value="Eukaryota"/>
</dbReference>
<dbReference type="EMBL" id="CU928166">
    <property type="protein sequence ID" value="CAR21509.1"/>
    <property type="molecule type" value="Genomic_DNA"/>
</dbReference>
<dbReference type="PANTHER" id="PTHR21497:SF24">
    <property type="entry name" value="E3 UBIQUITIN-PROTEIN LIGASE UBR1"/>
    <property type="match status" value="1"/>
</dbReference>
<dbReference type="InterPro" id="IPR044046">
    <property type="entry name" value="E3_ligase_UBR-like_C"/>
</dbReference>
<dbReference type="SMART" id="SM00396">
    <property type="entry name" value="ZnF_UBR1"/>
    <property type="match status" value="1"/>
</dbReference>
<keyword evidence="12" id="KW-1185">Reference proteome</keyword>
<dbReference type="CDD" id="cd19670">
    <property type="entry name" value="UBR-box_UBR1_2_3"/>
    <property type="match status" value="1"/>
</dbReference>
<evidence type="ECO:0000256" key="8">
    <source>
        <dbReference type="PROSITE-ProRule" id="PRU00508"/>
    </source>
</evidence>
<dbReference type="KEGG" id="lth:KLTH0B03630g"/>
<comment type="catalytic activity">
    <reaction evidence="1 9">
        <text>S-ubiquitinyl-[E2 ubiquitin-conjugating enzyme]-L-cysteine + [acceptor protein]-L-lysine = [E2 ubiquitin-conjugating enzyme]-L-cysteine + N(6)-ubiquitinyl-[acceptor protein]-L-lysine.</text>
        <dbReference type="EC" id="2.3.2.27"/>
    </reaction>
</comment>
<accession>C5DCJ8</accession>
<dbReference type="Gene3D" id="2.10.110.30">
    <property type="match status" value="1"/>
</dbReference>
<dbReference type="PANTHER" id="PTHR21497">
    <property type="entry name" value="UBIQUITIN LIGASE E3 ALPHA-RELATED"/>
    <property type="match status" value="1"/>
</dbReference>
<keyword evidence="5 9" id="KW-0833">Ubl conjugation pathway</keyword>
<dbReference type="GO" id="GO:0005737">
    <property type="term" value="C:cytoplasm"/>
    <property type="evidence" value="ECO:0007669"/>
    <property type="project" value="TreeGrafter"/>
</dbReference>
<keyword evidence="3 9" id="KW-0479">Metal-binding</keyword>
<keyword evidence="4 9" id="KW-0863">Zinc-finger</keyword>
<evidence type="ECO:0000256" key="9">
    <source>
        <dbReference type="RuleBase" id="RU366018"/>
    </source>
</evidence>
<dbReference type="InterPro" id="IPR036390">
    <property type="entry name" value="WH_DNA-bd_sf"/>
</dbReference>
<organism evidence="11 12">
    <name type="scientific">Lachancea thermotolerans (strain ATCC 56472 / CBS 6340 / NRRL Y-8284)</name>
    <name type="common">Yeast</name>
    <name type="synonym">Kluyveromyces thermotolerans</name>
    <dbReference type="NCBI Taxonomy" id="559295"/>
    <lineage>
        <taxon>Eukaryota</taxon>
        <taxon>Fungi</taxon>
        <taxon>Dikarya</taxon>
        <taxon>Ascomycota</taxon>
        <taxon>Saccharomycotina</taxon>
        <taxon>Saccharomycetes</taxon>
        <taxon>Saccharomycetales</taxon>
        <taxon>Saccharomycetaceae</taxon>
        <taxon>Lachancea</taxon>
    </lineage>
</organism>
<dbReference type="InParanoid" id="C5DCJ8"/>
<dbReference type="GO" id="GO:0071596">
    <property type="term" value="P:ubiquitin-dependent protein catabolic process via the N-end rule pathway"/>
    <property type="evidence" value="ECO:0007669"/>
    <property type="project" value="UniProtKB-UniRule"/>
</dbReference>
<comment type="similarity">
    <text evidence="7 9">Belongs to the E3 ubiquitin-protein ligase UBR1-like family.</text>
</comment>
<evidence type="ECO:0000313" key="12">
    <source>
        <dbReference type="Proteomes" id="UP000002036"/>
    </source>
</evidence>
<dbReference type="Pfam" id="PF18995">
    <property type="entry name" value="PRT6_C"/>
    <property type="match status" value="1"/>
</dbReference>
<evidence type="ECO:0000259" key="10">
    <source>
        <dbReference type="PROSITE" id="PS51157"/>
    </source>
</evidence>
<proteinExistence type="inferred from homology"/>
<comment type="function">
    <text evidence="9">Ubiquitin ligase protein which is a component of the N-end rule pathway. Recognizes and binds to proteins bearing specific N-terminal residues that are destabilizing according to the N-end rule, leading to their ubiquitination and subsequent degradation.</text>
</comment>
<dbReference type="HOGENOM" id="CLU_004097_0_0_1"/>
<dbReference type="PROSITE" id="PS51157">
    <property type="entry name" value="ZF_UBR"/>
    <property type="match status" value="1"/>
</dbReference>
<reference evidence="11 12" key="1">
    <citation type="journal article" date="2009" name="Genome Res.">
        <title>Comparative genomics of protoploid Saccharomycetaceae.</title>
        <authorList>
            <consortium name="The Genolevures Consortium"/>
            <person name="Souciet J.-L."/>
            <person name="Dujon B."/>
            <person name="Gaillardin C."/>
            <person name="Johnston M."/>
            <person name="Baret P.V."/>
            <person name="Cliften P."/>
            <person name="Sherman D.J."/>
            <person name="Weissenbach J."/>
            <person name="Westhof E."/>
            <person name="Wincker P."/>
            <person name="Jubin C."/>
            <person name="Poulain J."/>
            <person name="Barbe V."/>
            <person name="Segurens B."/>
            <person name="Artiguenave F."/>
            <person name="Anthouard V."/>
            <person name="Vacherie B."/>
            <person name="Val M.-E."/>
            <person name="Fulton R.S."/>
            <person name="Minx P."/>
            <person name="Wilson R."/>
            <person name="Durrens P."/>
            <person name="Jean G."/>
            <person name="Marck C."/>
            <person name="Martin T."/>
            <person name="Nikolski M."/>
            <person name="Rolland T."/>
            <person name="Seret M.-L."/>
            <person name="Casaregola S."/>
            <person name="Despons L."/>
            <person name="Fairhead C."/>
            <person name="Fischer G."/>
            <person name="Lafontaine I."/>
            <person name="Leh V."/>
            <person name="Lemaire M."/>
            <person name="de Montigny J."/>
            <person name="Neuveglise C."/>
            <person name="Thierry A."/>
            <person name="Blanc-Lenfle I."/>
            <person name="Bleykasten C."/>
            <person name="Diffels J."/>
            <person name="Fritsch E."/>
            <person name="Frangeul L."/>
            <person name="Goeffon A."/>
            <person name="Jauniaux N."/>
            <person name="Kachouri-Lafond R."/>
            <person name="Payen C."/>
            <person name="Potier S."/>
            <person name="Pribylova L."/>
            <person name="Ozanne C."/>
            <person name="Richard G.-F."/>
            <person name="Sacerdot C."/>
            <person name="Straub M.-L."/>
            <person name="Talla E."/>
        </authorList>
    </citation>
    <scope>NUCLEOTIDE SEQUENCE [LARGE SCALE GENOMIC DNA]</scope>
    <source>
        <strain evidence="12">ATCC 56472 / CBS 6340 / NRRL Y-8284</strain>
    </source>
</reference>
<feature type="zinc finger region" description="UBR-type" evidence="8">
    <location>
        <begin position="92"/>
        <end position="168"/>
    </location>
</feature>
<keyword evidence="6 9" id="KW-0862">Zinc</keyword>
<dbReference type="GO" id="GO:0000151">
    <property type="term" value="C:ubiquitin ligase complex"/>
    <property type="evidence" value="ECO:0007669"/>
    <property type="project" value="TreeGrafter"/>
</dbReference>
<dbReference type="Pfam" id="PF22960">
    <property type="entry name" value="WHD_UBR1"/>
    <property type="match status" value="1"/>
</dbReference>
<dbReference type="OMA" id="TKYSMRE"/>
<dbReference type="EC" id="2.3.2.27" evidence="9"/>
<evidence type="ECO:0000256" key="4">
    <source>
        <dbReference type="ARBA" id="ARBA00022771"/>
    </source>
</evidence>
<evidence type="ECO:0000256" key="6">
    <source>
        <dbReference type="ARBA" id="ARBA00022833"/>
    </source>
</evidence>
<dbReference type="GO" id="GO:0061630">
    <property type="term" value="F:ubiquitin protein ligase activity"/>
    <property type="evidence" value="ECO:0007669"/>
    <property type="project" value="UniProtKB-UniRule"/>
</dbReference>
<dbReference type="InterPro" id="IPR055194">
    <property type="entry name" value="UBR1-like_WH"/>
</dbReference>
<dbReference type="InterPro" id="IPR039164">
    <property type="entry name" value="UBR1-like"/>
</dbReference>
<dbReference type="SUPFAM" id="SSF46785">
    <property type="entry name" value="Winged helix' DNA-binding domain"/>
    <property type="match status" value="1"/>
</dbReference>
<dbReference type="GO" id="GO:0008270">
    <property type="term" value="F:zinc ion binding"/>
    <property type="evidence" value="ECO:0007669"/>
    <property type="project" value="UniProtKB-UniRule"/>
</dbReference>
<dbReference type="UniPathway" id="UPA00143"/>
<name>C5DCJ8_LACTC</name>
<dbReference type="STRING" id="559295.C5DCJ8"/>
<dbReference type="Pfam" id="PF02207">
    <property type="entry name" value="zf-UBR"/>
    <property type="match status" value="1"/>
</dbReference>
<dbReference type="Proteomes" id="UP000002036">
    <property type="component" value="Chromosome B"/>
</dbReference>
<feature type="domain" description="UBR-type" evidence="10">
    <location>
        <begin position="92"/>
        <end position="168"/>
    </location>
</feature>
<comment type="pathway">
    <text evidence="9">Protein modification; protein ubiquitination.</text>
</comment>
<dbReference type="GO" id="GO:0016567">
    <property type="term" value="P:protein ubiquitination"/>
    <property type="evidence" value="ECO:0007669"/>
    <property type="project" value="UniProtKB-UniRule"/>
</dbReference>
<dbReference type="GeneID" id="8290780"/>
<gene>
    <name evidence="11" type="ordered locus">KLTH0B03630g</name>
</gene>
<evidence type="ECO:0000256" key="7">
    <source>
        <dbReference type="ARBA" id="ARBA00046341"/>
    </source>
</evidence>
<evidence type="ECO:0000256" key="1">
    <source>
        <dbReference type="ARBA" id="ARBA00000900"/>
    </source>
</evidence>
<dbReference type="RefSeq" id="XP_002551947.1">
    <property type="nucleotide sequence ID" value="XM_002551901.1"/>
</dbReference>
<dbReference type="FunCoup" id="C5DCJ8">
    <property type="interactions" value="93"/>
</dbReference>
<dbReference type="InterPro" id="IPR003126">
    <property type="entry name" value="Znf_UBR"/>
</dbReference>
<protein>
    <recommendedName>
        <fullName evidence="9">E3 ubiquitin-protein ligase</fullName>
        <ecNumber evidence="9">2.3.2.27</ecNumber>
    </recommendedName>
</protein>
<keyword evidence="2 9" id="KW-0808">Transferase</keyword>
<evidence type="ECO:0000256" key="5">
    <source>
        <dbReference type="ARBA" id="ARBA00022786"/>
    </source>
</evidence>